<reference evidence="2 3" key="1">
    <citation type="submission" date="2019-11" db="EMBL/GenBank/DDBJ databases">
        <title>Strigops habroptila (kakapo) genome, bStrHab1, primary haplotype, v2.</title>
        <authorList>
            <person name="Jarvis E.D."/>
            <person name="Howard J."/>
            <person name="Rhie A."/>
            <person name="Phillippy A."/>
            <person name="Korlach J."/>
            <person name="Digby A."/>
            <person name="Iorns D."/>
            <person name="Eason D."/>
            <person name="Robertson B."/>
            <person name="Raemaekers T."/>
            <person name="Howe K."/>
            <person name="Lewin H."/>
            <person name="Damas J."/>
            <person name="Hastie A."/>
            <person name="Tracey A."/>
            <person name="Chow W."/>
            <person name="Fedrigo O."/>
        </authorList>
    </citation>
    <scope>NUCLEOTIDE SEQUENCE [LARGE SCALE GENOMIC DNA]</scope>
</reference>
<evidence type="ECO:0000313" key="2">
    <source>
        <dbReference type="Ensembl" id="ENSSHBP00005001341.1"/>
    </source>
</evidence>
<dbReference type="Pfam" id="PF00087">
    <property type="entry name" value="Toxin_TOLIP"/>
    <property type="match status" value="1"/>
</dbReference>
<accession>A0A672TJI9</accession>
<evidence type="ECO:0000259" key="1">
    <source>
        <dbReference type="Pfam" id="PF00087"/>
    </source>
</evidence>
<dbReference type="Ensembl" id="ENSSHBT00005001603.1">
    <property type="protein sequence ID" value="ENSSHBP00005001341.1"/>
    <property type="gene ID" value="ENSSHBG00005001202.1"/>
</dbReference>
<dbReference type="GeneTree" id="ENSGT01030000239598"/>
<dbReference type="GO" id="GO:0030154">
    <property type="term" value="P:cell differentiation"/>
    <property type="evidence" value="ECO:0007669"/>
    <property type="project" value="UniProtKB-ARBA"/>
</dbReference>
<evidence type="ECO:0000313" key="3">
    <source>
        <dbReference type="Proteomes" id="UP000472266"/>
    </source>
</evidence>
<reference evidence="2" key="2">
    <citation type="submission" date="2025-08" db="UniProtKB">
        <authorList>
            <consortium name="Ensembl"/>
        </authorList>
    </citation>
    <scope>IDENTIFICATION</scope>
</reference>
<name>A0A672TJI9_STRHB</name>
<dbReference type="Gene3D" id="2.10.60.10">
    <property type="entry name" value="CD59"/>
    <property type="match status" value="1"/>
</dbReference>
<sequence length="143" mass="15480">MIGTALESPENYAVGCIALSKHLGFETPLLLAKWHPKNTTCYSKTCKVSSDKKSISLFRVIGLFSIISKGCDSSCDPLYQDFSVGNRNISCCSSDLCNVNAWHPLKVPISKGKVLKLSSPGSSLIHSQCHCLGSVTKLKRCLS</sequence>
<dbReference type="Proteomes" id="UP000472266">
    <property type="component" value="Chromosome 1"/>
</dbReference>
<proteinExistence type="predicted"/>
<keyword evidence="3" id="KW-1185">Reference proteome</keyword>
<reference evidence="2" key="3">
    <citation type="submission" date="2025-09" db="UniProtKB">
        <authorList>
            <consortium name="Ensembl"/>
        </authorList>
    </citation>
    <scope>IDENTIFICATION</scope>
</reference>
<dbReference type="InterPro" id="IPR035076">
    <property type="entry name" value="Toxin/TOLIP"/>
</dbReference>
<organism evidence="2 3">
    <name type="scientific">Strigops habroptila</name>
    <name type="common">Kakapo</name>
    <dbReference type="NCBI Taxonomy" id="2489341"/>
    <lineage>
        <taxon>Eukaryota</taxon>
        <taxon>Metazoa</taxon>
        <taxon>Chordata</taxon>
        <taxon>Craniata</taxon>
        <taxon>Vertebrata</taxon>
        <taxon>Euteleostomi</taxon>
        <taxon>Archelosauria</taxon>
        <taxon>Archosauria</taxon>
        <taxon>Dinosauria</taxon>
        <taxon>Saurischia</taxon>
        <taxon>Theropoda</taxon>
        <taxon>Coelurosauria</taxon>
        <taxon>Aves</taxon>
        <taxon>Neognathae</taxon>
        <taxon>Neoaves</taxon>
        <taxon>Telluraves</taxon>
        <taxon>Australaves</taxon>
        <taxon>Psittaciformes</taxon>
        <taxon>Psittacidae</taxon>
        <taxon>Strigops</taxon>
    </lineage>
</organism>
<dbReference type="SUPFAM" id="SSF57302">
    <property type="entry name" value="Snake toxin-like"/>
    <property type="match status" value="1"/>
</dbReference>
<dbReference type="InterPro" id="IPR045860">
    <property type="entry name" value="Snake_toxin-like_sf"/>
</dbReference>
<dbReference type="InParanoid" id="A0A672TJI9"/>
<dbReference type="AlphaFoldDB" id="A0A672TJI9"/>
<feature type="domain" description="Snake toxin/toxin-like" evidence="1">
    <location>
        <begin position="37"/>
        <end position="98"/>
    </location>
</feature>
<protein>
    <recommendedName>
        <fullName evidence="1">Snake toxin/toxin-like domain-containing protein</fullName>
    </recommendedName>
</protein>